<dbReference type="InterPro" id="IPR019129">
    <property type="entry name" value="Folate-sensitive_fs_Fra10Ac1"/>
</dbReference>
<dbReference type="EMBL" id="SIDB01000010">
    <property type="protein sequence ID" value="KAI3427084.1"/>
    <property type="molecule type" value="Genomic_DNA"/>
</dbReference>
<feature type="region of interest" description="Disordered" evidence="1">
    <location>
        <begin position="176"/>
        <end position="311"/>
    </location>
</feature>
<keyword evidence="3" id="KW-1185">Reference proteome</keyword>
<evidence type="ECO:0000256" key="1">
    <source>
        <dbReference type="SAM" id="MobiDB-lite"/>
    </source>
</evidence>
<feature type="compositionally biased region" description="Basic and acidic residues" evidence="1">
    <location>
        <begin position="176"/>
        <end position="195"/>
    </location>
</feature>
<dbReference type="InterPro" id="IPR050645">
    <property type="entry name" value="Histidine_acid_phosphatase"/>
</dbReference>
<gene>
    <name evidence="2" type="ORF">D9Q98_007023</name>
</gene>
<dbReference type="PANTHER" id="PTHR11567">
    <property type="entry name" value="ACID PHOSPHATASE-RELATED"/>
    <property type="match status" value="1"/>
</dbReference>
<proteinExistence type="predicted"/>
<dbReference type="PANTHER" id="PTHR11567:SF25">
    <property type="entry name" value="PROTEIN FRA10AC1"/>
    <property type="match status" value="1"/>
</dbReference>
<protein>
    <recommendedName>
        <fullName evidence="4">FRA10AC1-like protein</fullName>
    </recommendedName>
</protein>
<dbReference type="Proteomes" id="UP001055712">
    <property type="component" value="Unassembled WGS sequence"/>
</dbReference>
<dbReference type="Pfam" id="PF09725">
    <property type="entry name" value="Fra10Ac1"/>
    <property type="match status" value="1"/>
</dbReference>
<feature type="compositionally biased region" description="Basic residues" evidence="1">
    <location>
        <begin position="196"/>
        <end position="210"/>
    </location>
</feature>
<reference evidence="2" key="2">
    <citation type="submission" date="2020-11" db="EMBL/GenBank/DDBJ databases">
        <authorList>
            <person name="Cecchin M."/>
            <person name="Marcolungo L."/>
            <person name="Rossato M."/>
            <person name="Girolomoni L."/>
            <person name="Cosentino E."/>
            <person name="Cuine S."/>
            <person name="Li-Beisson Y."/>
            <person name="Delledonne M."/>
            <person name="Ballottari M."/>
        </authorList>
    </citation>
    <scope>NUCLEOTIDE SEQUENCE</scope>
    <source>
        <strain evidence="2">211/11P</strain>
        <tissue evidence="2">Whole cell</tissue>
    </source>
</reference>
<comment type="caution">
    <text evidence="2">The sequence shown here is derived from an EMBL/GenBank/DDBJ whole genome shotgun (WGS) entry which is preliminary data.</text>
</comment>
<dbReference type="AlphaFoldDB" id="A0A9D4YUJ5"/>
<sequence>MGFGAARAAVFDASSRQQQRQQFMGMNAYDRHKKMVHDLITYYGGKLPQAGQTAPQKSDFDILVENFRFIRSEDDDAADSWEVRLARRYYSKLFREYAVADLSRYKEGKVGLRWRTQQEVVNGAGQFECGAKGCGERRGLASFEVPFSYVEAGERKQALVKVRVCPTHAYQLNYRKQQEAEERHKAQRRKAEEKERRRKERRRSKGKGKGRGKDRDRRKGGKKRSRPGSSSDDASSDDSGASTSSSSQTEGSEEEGEGEEQRAGSGSGQKRRRHSHPTPRDGQPAAQPAAAAGSSEPAAEDFEAFLKGLFE</sequence>
<accession>A0A9D4YUJ5</accession>
<evidence type="ECO:0000313" key="2">
    <source>
        <dbReference type="EMBL" id="KAI3427084.1"/>
    </source>
</evidence>
<reference evidence="2" key="1">
    <citation type="journal article" date="2019" name="Plant J.">
        <title>Chlorella vulgaris genome assembly and annotation reveals the molecular basis for metabolic acclimation to high light conditions.</title>
        <authorList>
            <person name="Cecchin M."/>
            <person name="Marcolungo L."/>
            <person name="Rossato M."/>
            <person name="Girolomoni L."/>
            <person name="Cosentino E."/>
            <person name="Cuine S."/>
            <person name="Li-Beisson Y."/>
            <person name="Delledonne M."/>
            <person name="Ballottari M."/>
        </authorList>
    </citation>
    <scope>NUCLEOTIDE SEQUENCE</scope>
    <source>
        <strain evidence="2">211/11P</strain>
    </source>
</reference>
<dbReference type="OrthoDB" id="197967at2759"/>
<organism evidence="2 3">
    <name type="scientific">Chlorella vulgaris</name>
    <name type="common">Green alga</name>
    <dbReference type="NCBI Taxonomy" id="3077"/>
    <lineage>
        <taxon>Eukaryota</taxon>
        <taxon>Viridiplantae</taxon>
        <taxon>Chlorophyta</taxon>
        <taxon>core chlorophytes</taxon>
        <taxon>Trebouxiophyceae</taxon>
        <taxon>Chlorellales</taxon>
        <taxon>Chlorellaceae</taxon>
        <taxon>Chlorella clade</taxon>
        <taxon>Chlorella</taxon>
    </lineage>
</organism>
<evidence type="ECO:0008006" key="4">
    <source>
        <dbReference type="Google" id="ProtNLM"/>
    </source>
</evidence>
<feature type="compositionally biased region" description="Low complexity" evidence="1">
    <location>
        <begin position="282"/>
        <end position="297"/>
    </location>
</feature>
<evidence type="ECO:0000313" key="3">
    <source>
        <dbReference type="Proteomes" id="UP001055712"/>
    </source>
</evidence>
<feature type="compositionally biased region" description="Low complexity" evidence="1">
    <location>
        <begin position="227"/>
        <end position="250"/>
    </location>
</feature>
<dbReference type="GO" id="GO:0016791">
    <property type="term" value="F:phosphatase activity"/>
    <property type="evidence" value="ECO:0007669"/>
    <property type="project" value="TreeGrafter"/>
</dbReference>
<name>A0A9D4YUJ5_CHLVU</name>